<name>A0A2S0PCY1_9NEIS</name>
<organism evidence="3 4">
    <name type="scientific">Microvirgula aerodenitrificans</name>
    <dbReference type="NCBI Taxonomy" id="57480"/>
    <lineage>
        <taxon>Bacteria</taxon>
        <taxon>Pseudomonadati</taxon>
        <taxon>Pseudomonadota</taxon>
        <taxon>Betaproteobacteria</taxon>
        <taxon>Neisseriales</taxon>
        <taxon>Aquaspirillaceae</taxon>
        <taxon>Microvirgula</taxon>
    </lineage>
</organism>
<dbReference type="EMBL" id="CP028519">
    <property type="protein sequence ID" value="AVY95234.1"/>
    <property type="molecule type" value="Genomic_DNA"/>
</dbReference>
<dbReference type="OrthoDB" id="9798918at2"/>
<protein>
    <recommendedName>
        <fullName evidence="2">UPF0178 protein DAI18_15200</fullName>
    </recommendedName>
</protein>
<dbReference type="Proteomes" id="UP000244173">
    <property type="component" value="Chromosome"/>
</dbReference>
<dbReference type="InterPro" id="IPR003791">
    <property type="entry name" value="UPF0178"/>
</dbReference>
<comment type="similarity">
    <text evidence="1 2">Belongs to the UPF0178 family.</text>
</comment>
<gene>
    <name evidence="3" type="ORF">DAI18_15200</name>
</gene>
<dbReference type="PANTHER" id="PTHR35146:SF1">
    <property type="entry name" value="UPF0178 PROTEIN YAII"/>
    <property type="match status" value="1"/>
</dbReference>
<dbReference type="PANTHER" id="PTHR35146">
    <property type="entry name" value="UPF0178 PROTEIN YAII"/>
    <property type="match status" value="1"/>
</dbReference>
<dbReference type="KEGG" id="maer:DAI18_15200"/>
<evidence type="ECO:0000256" key="2">
    <source>
        <dbReference type="HAMAP-Rule" id="MF_00489"/>
    </source>
</evidence>
<dbReference type="NCBIfam" id="NF001095">
    <property type="entry name" value="PRK00124.1"/>
    <property type="match status" value="1"/>
</dbReference>
<evidence type="ECO:0000313" key="3">
    <source>
        <dbReference type="EMBL" id="AVY95234.1"/>
    </source>
</evidence>
<dbReference type="AlphaFoldDB" id="A0A2S0PCY1"/>
<proteinExistence type="inferred from homology"/>
<evidence type="ECO:0000256" key="1">
    <source>
        <dbReference type="ARBA" id="ARBA00008522"/>
    </source>
</evidence>
<sequence>MQIWVDADACPVVVKDMLFRAAERSQVTVTLVANRLLRTPPSRHVRAMQVPAGFDVADQRIVELAEAGDLVITADIPLAAGVLEKGAQVLDPRGEWFDAGTIAERLTLRAVMEQLRASGIETGGPDPYSARDGKAFAGQLDRWLARVSKLPPA</sequence>
<dbReference type="Pfam" id="PF02639">
    <property type="entry name" value="DUF188"/>
    <property type="match status" value="1"/>
</dbReference>
<dbReference type="RefSeq" id="WP_107889836.1">
    <property type="nucleotide sequence ID" value="NZ_CP028519.1"/>
</dbReference>
<accession>A0A2S0PCY1</accession>
<reference evidence="3 4" key="1">
    <citation type="submission" date="2018-04" db="EMBL/GenBank/DDBJ databases">
        <title>Denitrifier Microvirgula.</title>
        <authorList>
            <person name="Anderson E."/>
            <person name="Jang J."/>
            <person name="Ishii S."/>
        </authorList>
    </citation>
    <scope>NUCLEOTIDE SEQUENCE [LARGE SCALE GENOMIC DNA]</scope>
    <source>
        <strain evidence="3 4">BE2.4</strain>
    </source>
</reference>
<dbReference type="HAMAP" id="MF_00489">
    <property type="entry name" value="UPF0178"/>
    <property type="match status" value="1"/>
</dbReference>
<dbReference type="CDD" id="cd18720">
    <property type="entry name" value="PIN_YqxD-like"/>
    <property type="match status" value="1"/>
</dbReference>
<evidence type="ECO:0000313" key="4">
    <source>
        <dbReference type="Proteomes" id="UP000244173"/>
    </source>
</evidence>
<keyword evidence="4" id="KW-1185">Reference proteome</keyword>